<accession>A0A1P8MTY9</accession>
<dbReference type="OrthoDB" id="7844074at2"/>
<dbReference type="SUPFAM" id="SSF54427">
    <property type="entry name" value="NTF2-like"/>
    <property type="match status" value="1"/>
</dbReference>
<dbReference type="InterPro" id="IPR009959">
    <property type="entry name" value="Cyclase_SnoaL-like"/>
</dbReference>
<dbReference type="Gene3D" id="3.10.450.50">
    <property type="match status" value="1"/>
</dbReference>
<dbReference type="Proteomes" id="UP000186336">
    <property type="component" value="Chromosome"/>
</dbReference>
<evidence type="ECO:0000313" key="1">
    <source>
        <dbReference type="EMBL" id="APX11409.1"/>
    </source>
</evidence>
<evidence type="ECO:0000313" key="2">
    <source>
        <dbReference type="Proteomes" id="UP000186336"/>
    </source>
</evidence>
<dbReference type="EMBL" id="CP019312">
    <property type="protein sequence ID" value="APX11409.1"/>
    <property type="molecule type" value="Genomic_DNA"/>
</dbReference>
<gene>
    <name evidence="1" type="ORF">BWR18_06735</name>
</gene>
<evidence type="ECO:0008006" key="3">
    <source>
        <dbReference type="Google" id="ProtNLM"/>
    </source>
</evidence>
<dbReference type="Pfam" id="PF07366">
    <property type="entry name" value="SnoaL"/>
    <property type="match status" value="1"/>
</dbReference>
<reference evidence="1 2" key="1">
    <citation type="submission" date="2017-01" db="EMBL/GenBank/DDBJ databases">
        <title>Complete genome of Tateyamaria omphalii DOK1-4 isolated from seawater in Dokdo.</title>
        <authorList>
            <person name="Kim J.H."/>
            <person name="Chi W.-J."/>
        </authorList>
    </citation>
    <scope>NUCLEOTIDE SEQUENCE [LARGE SCALE GENOMIC DNA]</scope>
    <source>
        <strain evidence="1 2">DOK1-4</strain>
    </source>
</reference>
<dbReference type="RefSeq" id="WP_076627271.1">
    <property type="nucleotide sequence ID" value="NZ_CP019312.1"/>
</dbReference>
<dbReference type="STRING" id="299262.BWR18_06735"/>
<dbReference type="AlphaFoldDB" id="A0A1P8MTY9"/>
<protein>
    <recommendedName>
        <fullName evidence="3">SnoaL-like domain-containing protein</fullName>
    </recommendedName>
</protein>
<proteinExistence type="predicted"/>
<name>A0A1P8MTY9_9RHOB</name>
<keyword evidence="2" id="KW-1185">Reference proteome</keyword>
<dbReference type="GO" id="GO:0030638">
    <property type="term" value="P:polyketide metabolic process"/>
    <property type="evidence" value="ECO:0007669"/>
    <property type="project" value="InterPro"/>
</dbReference>
<dbReference type="InterPro" id="IPR032710">
    <property type="entry name" value="NTF2-like_dom_sf"/>
</dbReference>
<dbReference type="KEGG" id="tom:BWR18_06735"/>
<organism evidence="1 2">
    <name type="scientific">Tateyamaria omphalii</name>
    <dbReference type="NCBI Taxonomy" id="299262"/>
    <lineage>
        <taxon>Bacteria</taxon>
        <taxon>Pseudomonadati</taxon>
        <taxon>Pseudomonadota</taxon>
        <taxon>Alphaproteobacteria</taxon>
        <taxon>Rhodobacterales</taxon>
        <taxon>Roseobacteraceae</taxon>
        <taxon>Tateyamaria</taxon>
    </lineage>
</organism>
<sequence length="142" mass="15857">MPHKVKTLQGWYDEVWIEGNLDAIPKFLAPNARSRGIMGDMPFSIEDLTELVTMVRELLGDIEITLPITMEQDDWLSALVEIKSHSADTGDPVHVFGQVIARFEGNQIAEVYTGTDSLTLFEQLGLLPENAMAIMLSGNRLR</sequence>